<keyword evidence="9" id="KW-1185">Reference proteome</keyword>
<dbReference type="AlphaFoldDB" id="A0A7Z7LDT6"/>
<evidence type="ECO:0000256" key="4">
    <source>
        <dbReference type="ARBA" id="ARBA00022801"/>
    </source>
</evidence>
<keyword evidence="2" id="KW-0540">Nuclease</keyword>
<dbReference type="InterPro" id="IPR013527">
    <property type="entry name" value="YicC-like_N"/>
</dbReference>
<keyword evidence="4" id="KW-0378">Hydrolase</keyword>
<dbReference type="GO" id="GO:0004521">
    <property type="term" value="F:RNA endonuclease activity"/>
    <property type="evidence" value="ECO:0007669"/>
    <property type="project" value="InterPro"/>
</dbReference>
<proteinExistence type="inferred from homology"/>
<dbReference type="InterPro" id="IPR005229">
    <property type="entry name" value="YicC/YloC-like"/>
</dbReference>
<dbReference type="Pfam" id="PF08340">
    <property type="entry name" value="YicC-like_C"/>
    <property type="match status" value="1"/>
</dbReference>
<dbReference type="GO" id="GO:0016787">
    <property type="term" value="F:hydrolase activity"/>
    <property type="evidence" value="ECO:0007669"/>
    <property type="project" value="UniProtKB-KW"/>
</dbReference>
<feature type="domain" description="Endoribonuclease YicC-like N-terminal" evidence="6">
    <location>
        <begin position="2"/>
        <end position="154"/>
    </location>
</feature>
<gene>
    <name evidence="8" type="ORF">MESINF_0302</name>
</gene>
<organism evidence="8 9">
    <name type="scientific">Mesotoga infera</name>
    <dbReference type="NCBI Taxonomy" id="1236046"/>
    <lineage>
        <taxon>Bacteria</taxon>
        <taxon>Thermotogati</taxon>
        <taxon>Thermotogota</taxon>
        <taxon>Thermotogae</taxon>
        <taxon>Kosmotogales</taxon>
        <taxon>Kosmotogaceae</taxon>
        <taxon>Mesotoga</taxon>
    </lineage>
</organism>
<dbReference type="KEGG" id="minf:MESINF_0302"/>
<evidence type="ECO:0000256" key="1">
    <source>
        <dbReference type="ARBA" id="ARBA00001968"/>
    </source>
</evidence>
<dbReference type="Pfam" id="PF03755">
    <property type="entry name" value="YicC-like_N"/>
    <property type="match status" value="1"/>
</dbReference>
<evidence type="ECO:0000259" key="7">
    <source>
        <dbReference type="Pfam" id="PF08340"/>
    </source>
</evidence>
<evidence type="ECO:0000313" key="9">
    <source>
        <dbReference type="Proteomes" id="UP000250796"/>
    </source>
</evidence>
<comment type="similarity">
    <text evidence="5">Belongs to the YicC/YloC family.</text>
</comment>
<evidence type="ECO:0008006" key="10">
    <source>
        <dbReference type="Google" id="ProtNLM"/>
    </source>
</evidence>
<dbReference type="EMBL" id="LS974202">
    <property type="protein sequence ID" value="SSC11751.1"/>
    <property type="molecule type" value="Genomic_DNA"/>
</dbReference>
<dbReference type="NCBIfam" id="TIGR00255">
    <property type="entry name" value="YicC/YloC family endoribonuclease"/>
    <property type="match status" value="1"/>
</dbReference>
<dbReference type="InterPro" id="IPR013551">
    <property type="entry name" value="YicC-like_C"/>
</dbReference>
<accession>A0A7Z7LDT6</accession>
<evidence type="ECO:0000313" key="8">
    <source>
        <dbReference type="EMBL" id="SSC11751.1"/>
    </source>
</evidence>
<feature type="domain" description="Endoribonuclease YicC-like C-terminal" evidence="7">
    <location>
        <begin position="173"/>
        <end position="290"/>
    </location>
</feature>
<name>A0A7Z7LDT6_9BACT</name>
<evidence type="ECO:0000256" key="5">
    <source>
        <dbReference type="ARBA" id="ARBA00035648"/>
    </source>
</evidence>
<sequence length="290" mass="33029">MIRSMTGYSRAESVVDGINVLVELKTVNSKYLNLDVNSGETFAELELDVSRYIKERIKRGTVKARVEISLIEDSGLLKPDFGTAISIYTSLKAIAERLGLDGEVSIDSMTRFKEILRSRPSEELARRVWNAVVPVLEKALESLNRDREREGLNLLKALEDYLDKLQQISSQLKEMSDGMVGYYREFLKKRVEKLFDGELEENRLEQEVVLLAEKADISEELVRLDSHIASFREILSNDDDCGVQLDFICQELHRELSTVASKSKKLEISALSVEGRTLVNKLREQVQNIE</sequence>
<dbReference type="RefSeq" id="WP_169698194.1">
    <property type="nucleotide sequence ID" value="NZ_LS974202.1"/>
</dbReference>
<dbReference type="Proteomes" id="UP000250796">
    <property type="component" value="Chromosome MESINF"/>
</dbReference>
<evidence type="ECO:0000256" key="2">
    <source>
        <dbReference type="ARBA" id="ARBA00022722"/>
    </source>
</evidence>
<keyword evidence="3" id="KW-0255">Endonuclease</keyword>
<protein>
    <recommendedName>
        <fullName evidence="10">YicC family protein</fullName>
    </recommendedName>
</protein>
<reference evidence="8 9" key="1">
    <citation type="submission" date="2017-01" db="EMBL/GenBank/DDBJ databases">
        <authorList>
            <person name="Erauso G."/>
        </authorList>
    </citation>
    <scope>NUCLEOTIDE SEQUENCE [LARGE SCALE GENOMIC DNA]</scope>
    <source>
        <strain evidence="8">MESINF1</strain>
    </source>
</reference>
<evidence type="ECO:0000259" key="6">
    <source>
        <dbReference type="Pfam" id="PF03755"/>
    </source>
</evidence>
<comment type="cofactor">
    <cofactor evidence="1">
        <name>a divalent metal cation</name>
        <dbReference type="ChEBI" id="CHEBI:60240"/>
    </cofactor>
</comment>
<evidence type="ECO:0000256" key="3">
    <source>
        <dbReference type="ARBA" id="ARBA00022759"/>
    </source>
</evidence>
<dbReference type="PANTHER" id="PTHR30636">
    <property type="entry name" value="UPF0701 PROTEIN YICC"/>
    <property type="match status" value="1"/>
</dbReference>
<dbReference type="PANTHER" id="PTHR30636:SF3">
    <property type="entry name" value="UPF0701 PROTEIN YICC"/>
    <property type="match status" value="1"/>
</dbReference>